<evidence type="ECO:0000256" key="6">
    <source>
        <dbReference type="ARBA" id="ARBA00022519"/>
    </source>
</evidence>
<comment type="subcellular location">
    <subcellularLocation>
        <location evidence="1">Endomembrane system</location>
    </subcellularLocation>
    <subcellularLocation>
        <location evidence="2">Periplasm</location>
    </subcellularLocation>
</comment>
<dbReference type="PANTHER" id="PTHR30024">
    <property type="entry name" value="ALIPHATIC SULFONATES-BINDING PROTEIN-RELATED"/>
    <property type="match status" value="1"/>
</dbReference>
<keyword evidence="6" id="KW-0997">Cell inner membrane</keyword>
<dbReference type="EMBL" id="CP036290">
    <property type="protein sequence ID" value="QDU86618.1"/>
    <property type="molecule type" value="Genomic_DNA"/>
</dbReference>
<dbReference type="CDD" id="cd13553">
    <property type="entry name" value="PBP2_NrtA_CpmA_like"/>
    <property type="match status" value="1"/>
</dbReference>
<dbReference type="SUPFAM" id="SSF53850">
    <property type="entry name" value="Periplasmic binding protein-like II"/>
    <property type="match status" value="1"/>
</dbReference>
<evidence type="ECO:0000313" key="10">
    <source>
        <dbReference type="Proteomes" id="UP000319342"/>
    </source>
</evidence>
<dbReference type="Gene3D" id="3.40.190.10">
    <property type="entry name" value="Periplasmic binding protein-like II"/>
    <property type="match status" value="2"/>
</dbReference>
<name>A0A518D569_9BACT</name>
<accession>A0A518D569</accession>
<evidence type="ECO:0000256" key="5">
    <source>
        <dbReference type="ARBA" id="ARBA00022475"/>
    </source>
</evidence>
<keyword evidence="5" id="KW-1003">Cell membrane</keyword>
<proteinExistence type="inferred from homology"/>
<sequence length="289" mass="32473">MTEHSDEGTLFRSRKFTDWPTVKEALVSKEVGGVFILAPMAMQLVADGVPIKVVYLGHRDGTALVVGADSDIHDFTDLRGKTLAIPSRYANQNVLIHRMLRSHGMAPDAIDIRELPPPEHPTALQSGSIDAYIVGEPFAAKAEVDGFGRVLYHTKDIWPEFISCVLVVRDDLIENRRELIQELVDGIARSGKWLDEDMAHRMDAAEVTAEHFYFQPPDLLKHVLSKPVDRVRYTNLTPLRDDFDEIMELAFDIGVLSRRVAFEEYADDSFAAAAEGKTWDIDKLAREVD</sequence>
<keyword evidence="7" id="KW-0732">Signal</keyword>
<evidence type="ECO:0000256" key="7">
    <source>
        <dbReference type="ARBA" id="ARBA00022729"/>
    </source>
</evidence>
<dbReference type="InterPro" id="IPR044527">
    <property type="entry name" value="NrtA/CpmA_ABC-bd_dom"/>
</dbReference>
<protein>
    <submittedName>
        <fullName evidence="9">Bicarbonate-binding protein CmpA</fullName>
    </submittedName>
</protein>
<organism evidence="9 10">
    <name type="scientific">Rohdeia mirabilis</name>
    <dbReference type="NCBI Taxonomy" id="2528008"/>
    <lineage>
        <taxon>Bacteria</taxon>
        <taxon>Pseudomonadati</taxon>
        <taxon>Planctomycetota</taxon>
        <taxon>Planctomycetia</taxon>
        <taxon>Planctomycetia incertae sedis</taxon>
        <taxon>Rohdeia</taxon>
    </lineage>
</organism>
<evidence type="ECO:0000313" key="9">
    <source>
        <dbReference type="EMBL" id="QDU86618.1"/>
    </source>
</evidence>
<keyword evidence="4" id="KW-0813">Transport</keyword>
<dbReference type="OrthoDB" id="570524at2"/>
<keyword evidence="10" id="KW-1185">Reference proteome</keyword>
<evidence type="ECO:0000256" key="4">
    <source>
        <dbReference type="ARBA" id="ARBA00022448"/>
    </source>
</evidence>
<dbReference type="Proteomes" id="UP000319342">
    <property type="component" value="Chromosome"/>
</dbReference>
<reference evidence="9 10" key="1">
    <citation type="submission" date="2019-02" db="EMBL/GenBank/DDBJ databases">
        <title>Deep-cultivation of Planctomycetes and their phenomic and genomic characterization uncovers novel biology.</title>
        <authorList>
            <person name="Wiegand S."/>
            <person name="Jogler M."/>
            <person name="Boedeker C."/>
            <person name="Pinto D."/>
            <person name="Vollmers J."/>
            <person name="Rivas-Marin E."/>
            <person name="Kohn T."/>
            <person name="Peeters S.H."/>
            <person name="Heuer A."/>
            <person name="Rast P."/>
            <person name="Oberbeckmann S."/>
            <person name="Bunk B."/>
            <person name="Jeske O."/>
            <person name="Meyerdierks A."/>
            <person name="Storesund J.E."/>
            <person name="Kallscheuer N."/>
            <person name="Luecker S."/>
            <person name="Lage O.M."/>
            <person name="Pohl T."/>
            <person name="Merkel B.J."/>
            <person name="Hornburger P."/>
            <person name="Mueller R.-W."/>
            <person name="Bruemmer F."/>
            <person name="Labrenz M."/>
            <person name="Spormann A.M."/>
            <person name="Op den Camp H."/>
            <person name="Overmann J."/>
            <person name="Amann R."/>
            <person name="Jetten M.S.M."/>
            <person name="Mascher T."/>
            <person name="Medema M.H."/>
            <person name="Devos D.P."/>
            <person name="Kaster A.-K."/>
            <person name="Ovreas L."/>
            <person name="Rohde M."/>
            <person name="Galperin M.Y."/>
            <person name="Jogler C."/>
        </authorList>
    </citation>
    <scope>NUCLEOTIDE SEQUENCE [LARGE SCALE GENOMIC DNA]</scope>
    <source>
        <strain evidence="9 10">Pla163</strain>
    </source>
</reference>
<evidence type="ECO:0000256" key="3">
    <source>
        <dbReference type="ARBA" id="ARBA00010742"/>
    </source>
</evidence>
<dbReference type="RefSeq" id="WP_145192178.1">
    <property type="nucleotide sequence ID" value="NZ_CP036290.1"/>
</dbReference>
<dbReference type="Pfam" id="PF13379">
    <property type="entry name" value="NMT1_2"/>
    <property type="match status" value="1"/>
</dbReference>
<evidence type="ECO:0000256" key="8">
    <source>
        <dbReference type="ARBA" id="ARBA00023136"/>
    </source>
</evidence>
<dbReference type="GO" id="GO:0042597">
    <property type="term" value="C:periplasmic space"/>
    <property type="evidence" value="ECO:0007669"/>
    <property type="project" value="UniProtKB-SubCell"/>
</dbReference>
<evidence type="ECO:0000256" key="1">
    <source>
        <dbReference type="ARBA" id="ARBA00004308"/>
    </source>
</evidence>
<comment type="similarity">
    <text evidence="3">Belongs to the bacterial solute-binding protein SsuA/TauA family.</text>
</comment>
<evidence type="ECO:0000256" key="2">
    <source>
        <dbReference type="ARBA" id="ARBA00004418"/>
    </source>
</evidence>
<dbReference type="AlphaFoldDB" id="A0A518D569"/>
<gene>
    <name evidence="9" type="primary">cmpA</name>
    <name evidence="9" type="ORF">Pla163_37690</name>
</gene>
<dbReference type="GO" id="GO:0012505">
    <property type="term" value="C:endomembrane system"/>
    <property type="evidence" value="ECO:0007669"/>
    <property type="project" value="UniProtKB-SubCell"/>
</dbReference>
<dbReference type="PANTHER" id="PTHR30024:SF47">
    <property type="entry name" value="TAURINE-BINDING PERIPLASMIC PROTEIN"/>
    <property type="match status" value="1"/>
</dbReference>
<keyword evidence="8" id="KW-0472">Membrane</keyword>